<reference evidence="2" key="1">
    <citation type="submission" date="2021-04" db="EMBL/GenBank/DDBJ databases">
        <title>Biosynthetic gene clusters of Dactylosporangioum roseum.</title>
        <authorList>
            <person name="Hartkoorn R.C."/>
            <person name="Beaudoing E."/>
            <person name="Hot D."/>
            <person name="Moureu S."/>
        </authorList>
    </citation>
    <scope>NUCLEOTIDE SEQUENCE</scope>
    <source>
        <strain evidence="2">NRRL B-16295</strain>
    </source>
</reference>
<feature type="compositionally biased region" description="Basic and acidic residues" evidence="1">
    <location>
        <begin position="92"/>
        <end position="127"/>
    </location>
</feature>
<organism evidence="2 3">
    <name type="scientific">Dactylosporangium roseum</name>
    <dbReference type="NCBI Taxonomy" id="47989"/>
    <lineage>
        <taxon>Bacteria</taxon>
        <taxon>Bacillati</taxon>
        <taxon>Actinomycetota</taxon>
        <taxon>Actinomycetes</taxon>
        <taxon>Micromonosporales</taxon>
        <taxon>Micromonosporaceae</taxon>
        <taxon>Dactylosporangium</taxon>
    </lineage>
</organism>
<feature type="compositionally biased region" description="Basic residues" evidence="1">
    <location>
        <begin position="79"/>
        <end position="88"/>
    </location>
</feature>
<sequence>MPGPDHPRPAGRAAADPAGGEQPGSGGERRGDDGGVEAQGVSEDSGDEGVGNVADVAPEPVGVEGVGPPDRVGVVGRRRDQRRIHHRGAQAEQDRGQHPGEERMVEQGERGDQPGGLHEHAGDDERFATGAVGEVSGRDLPEAPQ</sequence>
<evidence type="ECO:0000313" key="2">
    <source>
        <dbReference type="EMBL" id="UWZ40841.1"/>
    </source>
</evidence>
<feature type="region of interest" description="Disordered" evidence="1">
    <location>
        <begin position="1"/>
        <end position="145"/>
    </location>
</feature>
<protein>
    <submittedName>
        <fullName evidence="2">Uncharacterized protein</fullName>
    </submittedName>
</protein>
<evidence type="ECO:0000313" key="3">
    <source>
        <dbReference type="Proteomes" id="UP001058271"/>
    </source>
</evidence>
<name>A0ABY5ZFM4_9ACTN</name>
<gene>
    <name evidence="2" type="ORF">Drose_24535</name>
</gene>
<accession>A0ABY5ZFM4</accession>
<proteinExistence type="predicted"/>
<dbReference type="Proteomes" id="UP001058271">
    <property type="component" value="Chromosome"/>
</dbReference>
<evidence type="ECO:0000256" key="1">
    <source>
        <dbReference type="SAM" id="MobiDB-lite"/>
    </source>
</evidence>
<feature type="compositionally biased region" description="Low complexity" evidence="1">
    <location>
        <begin position="10"/>
        <end position="20"/>
    </location>
</feature>
<feature type="compositionally biased region" description="Basic and acidic residues" evidence="1">
    <location>
        <begin position="136"/>
        <end position="145"/>
    </location>
</feature>
<dbReference type="EMBL" id="CP073721">
    <property type="protein sequence ID" value="UWZ40841.1"/>
    <property type="molecule type" value="Genomic_DNA"/>
</dbReference>
<keyword evidence="3" id="KW-1185">Reference proteome</keyword>
<feature type="compositionally biased region" description="Low complexity" evidence="1">
    <location>
        <begin position="58"/>
        <end position="75"/>
    </location>
</feature>